<dbReference type="Pfam" id="PF20181">
    <property type="entry name" value="DUF6544"/>
    <property type="match status" value="1"/>
</dbReference>
<organism evidence="2 3">
    <name type="scientific">Desulfallas thermosapovorans DSM 6562</name>
    <dbReference type="NCBI Taxonomy" id="1121431"/>
    <lineage>
        <taxon>Bacteria</taxon>
        <taxon>Bacillati</taxon>
        <taxon>Bacillota</taxon>
        <taxon>Clostridia</taxon>
        <taxon>Eubacteriales</taxon>
        <taxon>Desulfallaceae</taxon>
        <taxon>Desulfallas</taxon>
    </lineage>
</organism>
<evidence type="ECO:0000256" key="1">
    <source>
        <dbReference type="SAM" id="Phobius"/>
    </source>
</evidence>
<gene>
    <name evidence="2" type="ORF">LX24_02432</name>
</gene>
<accession>A0A5S4ZP89</accession>
<sequence length="284" mass="32083">MGSIALAIAGVVTIILALVSFIARIANILFSQKVKQEVNEFFAGLVHKEEIIKPDDLEKLPPAVQRWLHYSQVMGKPRFSSARSKQKAVMKMKPENPWLQLEAEQYFTIDRPGYLWKARVKAAPLVHFAARDKYHGGKGNVLIKILSLFKVVDARGPEVDQGSLVRFLAETVWIPTAALSDYITWTPVNDYTAEAAISYAGVTATGVFNFNEQGEVTSFTAPRYGEFGGQYTLETWLVNVNDYKEFQGIRVPGKGEVTWKLKTGDFTWYRLELEELQYNHPVAY</sequence>
<dbReference type="RefSeq" id="WP_166512399.1">
    <property type="nucleotide sequence ID" value="NZ_VNHM01000015.1"/>
</dbReference>
<keyword evidence="3" id="KW-1185">Reference proteome</keyword>
<keyword evidence="1" id="KW-0812">Transmembrane</keyword>
<evidence type="ECO:0000313" key="3">
    <source>
        <dbReference type="Proteomes" id="UP000323166"/>
    </source>
</evidence>
<name>A0A5S4ZP89_9FIRM</name>
<dbReference type="InterPro" id="IPR046674">
    <property type="entry name" value="DUF6544"/>
</dbReference>
<reference evidence="2 3" key="1">
    <citation type="submission" date="2019-07" db="EMBL/GenBank/DDBJ databases">
        <title>Genomic Encyclopedia of Type Strains, Phase I: the one thousand microbial genomes (KMG-I) project.</title>
        <authorList>
            <person name="Kyrpides N."/>
        </authorList>
    </citation>
    <scope>NUCLEOTIDE SEQUENCE [LARGE SCALE GENOMIC DNA]</scope>
    <source>
        <strain evidence="2 3">DSM 6562</strain>
    </source>
</reference>
<dbReference type="AlphaFoldDB" id="A0A5S4ZP89"/>
<dbReference type="Proteomes" id="UP000323166">
    <property type="component" value="Unassembled WGS sequence"/>
</dbReference>
<evidence type="ECO:0000313" key="2">
    <source>
        <dbReference type="EMBL" id="TYO94448.1"/>
    </source>
</evidence>
<keyword evidence="1" id="KW-1133">Transmembrane helix</keyword>
<proteinExistence type="predicted"/>
<protein>
    <submittedName>
        <fullName evidence="2">Uncharacterized protein</fullName>
    </submittedName>
</protein>
<comment type="caution">
    <text evidence="2">The sequence shown here is derived from an EMBL/GenBank/DDBJ whole genome shotgun (WGS) entry which is preliminary data.</text>
</comment>
<keyword evidence="1" id="KW-0472">Membrane</keyword>
<feature type="transmembrane region" description="Helical" evidence="1">
    <location>
        <begin position="6"/>
        <end position="26"/>
    </location>
</feature>
<dbReference type="EMBL" id="VNHM01000015">
    <property type="protein sequence ID" value="TYO94448.1"/>
    <property type="molecule type" value="Genomic_DNA"/>
</dbReference>